<dbReference type="PROSITE" id="PS51353">
    <property type="entry name" value="ARSC"/>
    <property type="match status" value="1"/>
</dbReference>
<accession>A0A097R4S1</accession>
<evidence type="ECO:0000256" key="1">
    <source>
        <dbReference type="ARBA" id="ARBA00007198"/>
    </source>
</evidence>
<dbReference type="EC" id="1.20.4.1" evidence="4"/>
<dbReference type="OrthoDB" id="9790554at2"/>
<dbReference type="Gene3D" id="3.40.30.10">
    <property type="entry name" value="Glutaredoxin"/>
    <property type="match status" value="1"/>
</dbReference>
<dbReference type="InterPro" id="IPR006660">
    <property type="entry name" value="Arsenate_reductase-like"/>
</dbReference>
<evidence type="ECO:0000256" key="4">
    <source>
        <dbReference type="RuleBase" id="RU362029"/>
    </source>
</evidence>
<dbReference type="KEGG" id="hav:AT03_15920"/>
<dbReference type="SUPFAM" id="SSF52833">
    <property type="entry name" value="Thioredoxin-like"/>
    <property type="match status" value="1"/>
</dbReference>
<dbReference type="PATRIC" id="fig|1453496.5.peg.3259"/>
<evidence type="ECO:0000256" key="3">
    <source>
        <dbReference type="PROSITE-ProRule" id="PRU01282"/>
    </source>
</evidence>
<reference evidence="5 6" key="1">
    <citation type="journal article" date="2014" name="Gut Pathog.">
        <title>Gene clusters of Hafnia alvei strain FB1 important in survival and pathogenesis: a draft genome perspective.</title>
        <authorList>
            <person name="Tan J.Y."/>
            <person name="Yin W.F."/>
            <person name="Chan K.G."/>
        </authorList>
    </citation>
    <scope>NUCLEOTIDE SEQUENCE [LARGE SCALE GENOMIC DNA]</scope>
    <source>
        <strain evidence="5 6">FB1</strain>
    </source>
</reference>
<gene>
    <name evidence="5" type="ORF">AT03_15920</name>
</gene>
<dbReference type="CDD" id="cd03034">
    <property type="entry name" value="ArsC_ArsC"/>
    <property type="match status" value="1"/>
</dbReference>
<dbReference type="NCBIfam" id="TIGR00014">
    <property type="entry name" value="arsC"/>
    <property type="match status" value="1"/>
</dbReference>
<dbReference type="Pfam" id="PF03960">
    <property type="entry name" value="ArsC"/>
    <property type="match status" value="1"/>
</dbReference>
<comment type="catalytic activity">
    <reaction evidence="4">
        <text>[glutaredoxin]-dithiol + arsenate + glutathione + H(+) = glutathionyl-S-S-[glutaredoxin] + arsenite + H2O</text>
        <dbReference type="Rhea" id="RHEA:22016"/>
        <dbReference type="Rhea" id="RHEA-COMP:10729"/>
        <dbReference type="Rhea" id="RHEA-COMP:17668"/>
        <dbReference type="ChEBI" id="CHEBI:15377"/>
        <dbReference type="ChEBI" id="CHEBI:15378"/>
        <dbReference type="ChEBI" id="CHEBI:29242"/>
        <dbReference type="ChEBI" id="CHEBI:29950"/>
        <dbReference type="ChEBI" id="CHEBI:48597"/>
        <dbReference type="ChEBI" id="CHEBI:57925"/>
        <dbReference type="ChEBI" id="CHEBI:146199"/>
        <dbReference type="EC" id="1.20.4.1"/>
    </reaction>
</comment>
<organism evidence="5 6">
    <name type="scientific">Hafnia alvei FB1</name>
    <dbReference type="NCBI Taxonomy" id="1453496"/>
    <lineage>
        <taxon>Bacteria</taxon>
        <taxon>Pseudomonadati</taxon>
        <taxon>Pseudomonadota</taxon>
        <taxon>Gammaproteobacteria</taxon>
        <taxon>Enterobacterales</taxon>
        <taxon>Hafniaceae</taxon>
        <taxon>Hafnia</taxon>
    </lineage>
</organism>
<dbReference type="eggNOG" id="COG1393">
    <property type="taxonomic scope" value="Bacteria"/>
</dbReference>
<dbReference type="Proteomes" id="UP000029986">
    <property type="component" value="Chromosome"/>
</dbReference>
<comment type="similarity">
    <text evidence="1 3 4">Belongs to the ArsC family.</text>
</comment>
<dbReference type="HOGENOM" id="CLU_116644_0_1_6"/>
<name>A0A097R4S1_HAFAL</name>
<dbReference type="PANTHER" id="PTHR30041:SF4">
    <property type="entry name" value="ARSENATE REDUCTASE"/>
    <property type="match status" value="1"/>
</dbReference>
<dbReference type="AlphaFoldDB" id="A0A097R4S1"/>
<proteinExistence type="inferred from homology"/>
<dbReference type="RefSeq" id="WP_025797451.1">
    <property type="nucleotide sequence ID" value="NZ_CP009706.1"/>
</dbReference>
<protein>
    <recommendedName>
        <fullName evidence="4">Arsenate reductase</fullName>
        <ecNumber evidence="4">1.20.4.1</ecNumber>
    </recommendedName>
</protein>
<sequence length="118" mass="13527">MPQHVTIYHNPRCSKSRETLALIKEQGIEPTIIQYLETPPDATTLKTLLKELGFTSARQLMRHKEDLYKELNLADESLTEDQLIDAMINNPKLIERPIVVKGKKARIGRPPEQVLEIL</sequence>
<dbReference type="PANTHER" id="PTHR30041">
    <property type="entry name" value="ARSENATE REDUCTASE"/>
    <property type="match status" value="1"/>
</dbReference>
<evidence type="ECO:0000256" key="2">
    <source>
        <dbReference type="ARBA" id="ARBA00023002"/>
    </source>
</evidence>
<dbReference type="EMBL" id="CP009706">
    <property type="protein sequence ID" value="AIU73727.1"/>
    <property type="molecule type" value="Genomic_DNA"/>
</dbReference>
<evidence type="ECO:0000313" key="6">
    <source>
        <dbReference type="Proteomes" id="UP000029986"/>
    </source>
</evidence>
<dbReference type="InterPro" id="IPR006659">
    <property type="entry name" value="Arsenate_reductase"/>
</dbReference>
<keyword evidence="6" id="KW-1185">Reference proteome</keyword>
<keyword evidence="2 4" id="KW-0560">Oxidoreductase</keyword>
<dbReference type="GO" id="GO:0008794">
    <property type="term" value="F:arsenate reductase (glutaredoxin) activity"/>
    <property type="evidence" value="ECO:0007669"/>
    <property type="project" value="UniProtKB-UniRule"/>
</dbReference>
<dbReference type="InterPro" id="IPR036249">
    <property type="entry name" value="Thioredoxin-like_sf"/>
</dbReference>
<evidence type="ECO:0000313" key="5">
    <source>
        <dbReference type="EMBL" id="AIU73727.1"/>
    </source>
</evidence>